<protein>
    <recommendedName>
        <fullName evidence="11">Beta-1,4-galactosyltransferase</fullName>
        <ecNumber evidence="11">2.4.1.-</ecNumber>
    </recommendedName>
</protein>
<organism evidence="16 17">
    <name type="scientific">Geodia barretti</name>
    <name type="common">Barrett's horny sponge</name>
    <dbReference type="NCBI Taxonomy" id="519541"/>
    <lineage>
        <taxon>Eukaryota</taxon>
        <taxon>Metazoa</taxon>
        <taxon>Porifera</taxon>
        <taxon>Demospongiae</taxon>
        <taxon>Heteroscleromorpha</taxon>
        <taxon>Tetractinellida</taxon>
        <taxon>Astrophorina</taxon>
        <taxon>Geodiidae</taxon>
        <taxon>Geodia</taxon>
    </lineage>
</organism>
<feature type="coiled-coil region" evidence="12">
    <location>
        <begin position="51"/>
        <end position="85"/>
    </location>
</feature>
<comment type="similarity">
    <text evidence="3 11">Belongs to the glycosyltransferase 7 family.</text>
</comment>
<dbReference type="PANTHER" id="PTHR19300">
    <property type="entry name" value="BETA-1,4-GALACTOSYLTRANSFERASE"/>
    <property type="match status" value="1"/>
</dbReference>
<dbReference type="InterPro" id="IPR027791">
    <property type="entry name" value="Galactosyl_T_C"/>
</dbReference>
<gene>
    <name evidence="16" type="ORF">GBAR_LOCUS773</name>
</gene>
<feature type="signal peptide" evidence="13">
    <location>
        <begin position="1"/>
        <end position="28"/>
    </location>
</feature>
<evidence type="ECO:0000256" key="1">
    <source>
        <dbReference type="ARBA" id="ARBA00004606"/>
    </source>
</evidence>
<sequence>MRACNWYRFLVLCMLAAALLGVLNLYFGQPPPEPCGCDCTQALARQRAELKVFYEHEIETKEKKIKQLAESASALRDSMKTAEVEIVEEGTGRHRLAVLVPFRNRHEELQEFVPHIHRFLSRQSVLHDIWIINQADSYRFNRASLLNAGFLMSRDRCDYIVMHDVDLLPDNDQLQYSYPSSGPYHISSPSLHPLYHYKTFVGGVLSLTRGQFEQVNGMSNLFWGWGREDDEFYQRMKEAGMTIQYPTGITTGYNTFRHNHDKKKRPRDQESYYSKQIKSVMKDRSSGLSSLQYTLVSHVNMTINNAPFHFVSIELHCDPDVTPACVSKQR</sequence>
<feature type="domain" description="Galactosyltransferase N-terminal" evidence="15">
    <location>
        <begin position="80"/>
        <end position="177"/>
    </location>
</feature>
<comment type="pathway">
    <text evidence="2 11">Protein modification; protein glycosylation.</text>
</comment>
<evidence type="ECO:0000256" key="13">
    <source>
        <dbReference type="SAM" id="SignalP"/>
    </source>
</evidence>
<keyword evidence="5 11" id="KW-0808">Transferase</keyword>
<dbReference type="PANTHER" id="PTHR19300:SF30">
    <property type="entry name" value="BETA-1,4-GALACTOSYLTRANSFERASE 7"/>
    <property type="match status" value="1"/>
</dbReference>
<keyword evidence="13" id="KW-0732">Signal</keyword>
<keyword evidence="7 11" id="KW-0735">Signal-anchor</keyword>
<dbReference type="GO" id="GO:0005794">
    <property type="term" value="C:Golgi apparatus"/>
    <property type="evidence" value="ECO:0007669"/>
    <property type="project" value="TreeGrafter"/>
</dbReference>
<dbReference type="InterPro" id="IPR029044">
    <property type="entry name" value="Nucleotide-diphossugar_trans"/>
</dbReference>
<keyword evidence="10 11" id="KW-0325">Glycoprotein</keyword>
<dbReference type="InterPro" id="IPR027995">
    <property type="entry name" value="Galactosyl_T_N"/>
</dbReference>
<evidence type="ECO:0000256" key="9">
    <source>
        <dbReference type="ARBA" id="ARBA00023136"/>
    </source>
</evidence>
<dbReference type="EMBL" id="CASHTH010000121">
    <property type="protein sequence ID" value="CAI7991547.1"/>
    <property type="molecule type" value="Genomic_DNA"/>
</dbReference>
<evidence type="ECO:0000256" key="10">
    <source>
        <dbReference type="ARBA" id="ARBA00023180"/>
    </source>
</evidence>
<proteinExistence type="inferred from homology"/>
<accession>A0AA35QUU7</accession>
<evidence type="ECO:0000256" key="6">
    <source>
        <dbReference type="ARBA" id="ARBA00022692"/>
    </source>
</evidence>
<name>A0AA35QUU7_GEOBA</name>
<keyword evidence="6" id="KW-0812">Transmembrane</keyword>
<evidence type="ECO:0000256" key="4">
    <source>
        <dbReference type="ARBA" id="ARBA00022676"/>
    </source>
</evidence>
<dbReference type="Pfam" id="PF02709">
    <property type="entry name" value="Glyco_transf_7C"/>
    <property type="match status" value="1"/>
</dbReference>
<comment type="subcellular location">
    <subcellularLocation>
        <location evidence="1">Membrane</location>
        <topology evidence="1">Single-pass type II membrane protein</topology>
    </subcellularLocation>
</comment>
<dbReference type="GO" id="GO:0016020">
    <property type="term" value="C:membrane"/>
    <property type="evidence" value="ECO:0007669"/>
    <property type="project" value="UniProtKB-SubCell"/>
</dbReference>
<keyword evidence="12" id="KW-0175">Coiled coil</keyword>
<keyword evidence="8" id="KW-1133">Transmembrane helix</keyword>
<dbReference type="AlphaFoldDB" id="A0AA35QUU7"/>
<comment type="caution">
    <text evidence="16">The sequence shown here is derived from an EMBL/GenBank/DDBJ whole genome shotgun (WGS) entry which is preliminary data.</text>
</comment>
<dbReference type="InterPro" id="IPR003859">
    <property type="entry name" value="Galactosyl_T"/>
</dbReference>
<dbReference type="GO" id="GO:0046525">
    <property type="term" value="F:xylosylprotein 4-beta-galactosyltransferase activity"/>
    <property type="evidence" value="ECO:0007669"/>
    <property type="project" value="TreeGrafter"/>
</dbReference>
<evidence type="ECO:0000256" key="7">
    <source>
        <dbReference type="ARBA" id="ARBA00022968"/>
    </source>
</evidence>
<evidence type="ECO:0000259" key="15">
    <source>
        <dbReference type="Pfam" id="PF13733"/>
    </source>
</evidence>
<comment type="function">
    <text evidence="11">Catalyses the transfer of galactose onto proteins or lipids.</text>
</comment>
<evidence type="ECO:0000259" key="14">
    <source>
        <dbReference type="Pfam" id="PF02709"/>
    </source>
</evidence>
<evidence type="ECO:0000256" key="11">
    <source>
        <dbReference type="RuleBase" id="RU368121"/>
    </source>
</evidence>
<evidence type="ECO:0000313" key="16">
    <source>
        <dbReference type="EMBL" id="CAI7991547.1"/>
    </source>
</evidence>
<evidence type="ECO:0000256" key="5">
    <source>
        <dbReference type="ARBA" id="ARBA00022679"/>
    </source>
</evidence>
<keyword evidence="4 11" id="KW-0328">Glycosyltransferase</keyword>
<evidence type="ECO:0000256" key="12">
    <source>
        <dbReference type="SAM" id="Coils"/>
    </source>
</evidence>
<dbReference type="EC" id="2.4.1.-" evidence="11"/>
<feature type="chain" id="PRO_5041394957" description="Beta-1,4-galactosyltransferase" evidence="13">
    <location>
        <begin position="29"/>
        <end position="330"/>
    </location>
</feature>
<keyword evidence="17" id="KW-1185">Reference proteome</keyword>
<dbReference type="GO" id="GO:0030166">
    <property type="term" value="P:proteoglycan biosynthetic process"/>
    <property type="evidence" value="ECO:0007669"/>
    <property type="project" value="TreeGrafter"/>
</dbReference>
<evidence type="ECO:0000256" key="8">
    <source>
        <dbReference type="ARBA" id="ARBA00022989"/>
    </source>
</evidence>
<dbReference type="Proteomes" id="UP001174909">
    <property type="component" value="Unassembled WGS sequence"/>
</dbReference>
<feature type="domain" description="Galactosyltransferase C-terminal" evidence="14">
    <location>
        <begin position="184"/>
        <end position="258"/>
    </location>
</feature>
<dbReference type="PRINTS" id="PR02050">
    <property type="entry name" value="B14GALTRFASE"/>
</dbReference>
<dbReference type="Gene3D" id="3.90.550.10">
    <property type="entry name" value="Spore Coat Polysaccharide Biosynthesis Protein SpsA, Chain A"/>
    <property type="match status" value="1"/>
</dbReference>
<dbReference type="CDD" id="cd00899">
    <property type="entry name" value="b4GalT"/>
    <property type="match status" value="1"/>
</dbReference>
<dbReference type="SUPFAM" id="SSF53448">
    <property type="entry name" value="Nucleotide-diphospho-sugar transferases"/>
    <property type="match status" value="1"/>
</dbReference>
<evidence type="ECO:0000256" key="2">
    <source>
        <dbReference type="ARBA" id="ARBA00004922"/>
    </source>
</evidence>
<evidence type="ECO:0000313" key="17">
    <source>
        <dbReference type="Proteomes" id="UP001174909"/>
    </source>
</evidence>
<keyword evidence="9" id="KW-0472">Membrane</keyword>
<dbReference type="Pfam" id="PF13733">
    <property type="entry name" value="Glyco_transf_7N"/>
    <property type="match status" value="1"/>
</dbReference>
<evidence type="ECO:0000256" key="3">
    <source>
        <dbReference type="ARBA" id="ARBA00005735"/>
    </source>
</evidence>
<dbReference type="GO" id="GO:0005975">
    <property type="term" value="P:carbohydrate metabolic process"/>
    <property type="evidence" value="ECO:0007669"/>
    <property type="project" value="InterPro"/>
</dbReference>
<reference evidence="16" key="1">
    <citation type="submission" date="2023-03" db="EMBL/GenBank/DDBJ databases">
        <authorList>
            <person name="Steffen K."/>
            <person name="Cardenas P."/>
        </authorList>
    </citation>
    <scope>NUCLEOTIDE SEQUENCE</scope>
</reference>